<organism evidence="2 3">
    <name type="scientific">Hordeum vulgare subsp. vulgare</name>
    <name type="common">Domesticated barley</name>
    <dbReference type="NCBI Taxonomy" id="112509"/>
    <lineage>
        <taxon>Eukaryota</taxon>
        <taxon>Viridiplantae</taxon>
        <taxon>Streptophyta</taxon>
        <taxon>Embryophyta</taxon>
        <taxon>Tracheophyta</taxon>
        <taxon>Spermatophyta</taxon>
        <taxon>Magnoliopsida</taxon>
        <taxon>Liliopsida</taxon>
        <taxon>Poales</taxon>
        <taxon>Poaceae</taxon>
        <taxon>BOP clade</taxon>
        <taxon>Pooideae</taxon>
        <taxon>Triticodae</taxon>
        <taxon>Triticeae</taxon>
        <taxon>Hordeinae</taxon>
        <taxon>Hordeum</taxon>
    </lineage>
</organism>
<reference evidence="2" key="2">
    <citation type="submission" date="2020-10" db="EMBL/GenBank/DDBJ databases">
        <authorList>
            <person name="Scholz U."/>
            <person name="Mascher M."/>
            <person name="Fiebig A."/>
        </authorList>
    </citation>
    <scope>NUCLEOTIDE SEQUENCE [LARGE SCALE GENOMIC DNA]</scope>
    <source>
        <strain evidence="2">cv. Morex</strain>
    </source>
</reference>
<evidence type="ECO:0000313" key="2">
    <source>
        <dbReference type="EnsemblPlants" id="HORVU.MOREX.r3.3HG0227170.1"/>
    </source>
</evidence>
<dbReference type="Proteomes" id="UP000011116">
    <property type="component" value="Chromosome 3H"/>
</dbReference>
<dbReference type="Gramene" id="HORVU.MOREX.r3.3HG0227170.1">
    <property type="protein sequence ID" value="HORVU.MOREX.r3.3HG0227170.1"/>
    <property type="gene ID" value="HORVU.MOREX.r3.3HG0227170"/>
</dbReference>
<name>A0A287K2B8_HORVV</name>
<dbReference type="ExpressionAtlas" id="A0A287K2B8">
    <property type="expression patterns" value="baseline and differential"/>
</dbReference>
<gene>
    <name evidence="2" type="primary">LOC123442592</name>
</gene>
<evidence type="ECO:0000259" key="1">
    <source>
        <dbReference type="Pfam" id="PF10551"/>
    </source>
</evidence>
<dbReference type="PANTHER" id="PTHR47482:SF5">
    <property type="entry name" value="FAR1 DOMAIN-CONTAINING PROTEIN"/>
    <property type="match status" value="1"/>
</dbReference>
<dbReference type="Pfam" id="PF10551">
    <property type="entry name" value="MULE"/>
    <property type="match status" value="1"/>
</dbReference>
<dbReference type="EnsemblPlants" id="HORVU.MOREX.r3.3HG0227170.1">
    <property type="protein sequence ID" value="HORVU.MOREX.r3.3HG0227170.1"/>
    <property type="gene ID" value="HORVU.MOREX.r3.3HG0227170"/>
</dbReference>
<feature type="domain" description="MULE transposase" evidence="1">
    <location>
        <begin position="221"/>
        <end position="314"/>
    </location>
</feature>
<sequence>MSGGSSEEKIRDECESEVIVDSNDAAHLSAPVEHVVEDGDAEGVVVNNSNGSCWTRRPLQANSRSTRSRCLALMCVLRSEDKGWYICEHKADHNHAPSVNCMEKLHWKSHRHIDRYTRDLMKQLRENNISLSKIYSVVGSFFGSVKQVPFTKRSLKTLCGKLSREQSENDATKTIEVFNAMRAEDPEFKYSVQVDDDSRVKTLMWTTGRSIEQFKCFGDAVTFDTTYKTNLYDMPFGLFVGVNNHFQSIIFGGLLMNDEKINTFKWIFTEFFQMIGAPQPRTMLTDQARAMEVAIDDVMKHTTHRWCTWHVVKKQKSVSDHCSAKEVNSNRSSTRWCTTLLVRKSLRMVGSVWLRGMVYRKIRFSPRYMRCEGSGLSHILWMSSVRR</sequence>
<dbReference type="InterPro" id="IPR018289">
    <property type="entry name" value="MULE_transposase_dom"/>
</dbReference>
<protein>
    <recommendedName>
        <fullName evidence="1">MULE transposase domain-containing protein</fullName>
    </recommendedName>
</protein>
<reference evidence="2" key="3">
    <citation type="submission" date="2022-01" db="UniProtKB">
        <authorList>
            <consortium name="EnsemblPlants"/>
        </authorList>
    </citation>
    <scope>IDENTIFICATION</scope>
    <source>
        <strain evidence="2">subsp. vulgare</strain>
    </source>
</reference>
<keyword evidence="3" id="KW-1185">Reference proteome</keyword>
<dbReference type="PANTHER" id="PTHR47482">
    <property type="entry name" value="OS11G0632001 PROTEIN"/>
    <property type="match status" value="1"/>
</dbReference>
<accession>A0A287K2B8</accession>
<dbReference type="AlphaFoldDB" id="A0A287K2B8"/>
<reference evidence="3" key="1">
    <citation type="journal article" date="2012" name="Nature">
        <title>A physical, genetic and functional sequence assembly of the barley genome.</title>
        <authorList>
            <consortium name="The International Barley Genome Sequencing Consortium"/>
            <person name="Mayer K.F."/>
            <person name="Waugh R."/>
            <person name="Brown J.W."/>
            <person name="Schulman A."/>
            <person name="Langridge P."/>
            <person name="Platzer M."/>
            <person name="Fincher G.B."/>
            <person name="Muehlbauer G.J."/>
            <person name="Sato K."/>
            <person name="Close T.J."/>
            <person name="Wise R.P."/>
            <person name="Stein N."/>
        </authorList>
    </citation>
    <scope>NUCLEOTIDE SEQUENCE [LARGE SCALE GENOMIC DNA]</scope>
    <source>
        <strain evidence="3">cv. Morex</strain>
    </source>
</reference>
<evidence type="ECO:0000313" key="3">
    <source>
        <dbReference type="Proteomes" id="UP000011116"/>
    </source>
</evidence>
<proteinExistence type="predicted"/>